<accession>A0A7J4L119</accession>
<proteinExistence type="predicted"/>
<evidence type="ECO:0000256" key="4">
    <source>
        <dbReference type="ARBA" id="ARBA00023306"/>
    </source>
</evidence>
<dbReference type="GO" id="GO:0051301">
    <property type="term" value="P:cell division"/>
    <property type="evidence" value="ECO:0007669"/>
    <property type="project" value="UniProtKB-KW"/>
</dbReference>
<dbReference type="InterPro" id="IPR005234">
    <property type="entry name" value="ScpB_csome_segregation"/>
</dbReference>
<evidence type="ECO:0000313" key="6">
    <source>
        <dbReference type="Proteomes" id="UP000527315"/>
    </source>
</evidence>
<dbReference type="NCBIfam" id="TIGR00281">
    <property type="entry name" value="SMC-Scp complex subunit ScpB"/>
    <property type="match status" value="1"/>
</dbReference>
<dbReference type="PANTHER" id="PTHR34298">
    <property type="entry name" value="SEGREGATION AND CONDENSATION PROTEIN B"/>
    <property type="match status" value="1"/>
</dbReference>
<dbReference type="PANTHER" id="PTHR34298:SF2">
    <property type="entry name" value="SEGREGATION AND CONDENSATION PROTEIN B"/>
    <property type="match status" value="1"/>
</dbReference>
<dbReference type="InterPro" id="IPR036390">
    <property type="entry name" value="WH_DNA-bd_sf"/>
</dbReference>
<dbReference type="Pfam" id="PF04079">
    <property type="entry name" value="SMC_ScpB"/>
    <property type="match status" value="1"/>
</dbReference>
<evidence type="ECO:0000256" key="3">
    <source>
        <dbReference type="ARBA" id="ARBA00022829"/>
    </source>
</evidence>
<keyword evidence="2" id="KW-0132">Cell division</keyword>
<keyword evidence="4" id="KW-0131">Cell cycle</keyword>
<gene>
    <name evidence="5" type="primary">scpB</name>
    <name evidence="5" type="ORF">HA227_03825</name>
</gene>
<dbReference type="Gene3D" id="1.10.10.10">
    <property type="entry name" value="Winged helix-like DNA-binding domain superfamily/Winged helix DNA-binding domain"/>
    <property type="match status" value="2"/>
</dbReference>
<protein>
    <submittedName>
        <fullName evidence="5">SMC-Scp complex subunit ScpB</fullName>
    </submittedName>
</protein>
<evidence type="ECO:0000313" key="5">
    <source>
        <dbReference type="EMBL" id="HIH33356.1"/>
    </source>
</evidence>
<name>A0A7J4L119_9ARCH</name>
<dbReference type="Proteomes" id="UP000527315">
    <property type="component" value="Unassembled WGS sequence"/>
</dbReference>
<dbReference type="InterPro" id="IPR036388">
    <property type="entry name" value="WH-like_DNA-bd_sf"/>
</dbReference>
<dbReference type="GO" id="GO:0051304">
    <property type="term" value="P:chromosome separation"/>
    <property type="evidence" value="ECO:0007669"/>
    <property type="project" value="InterPro"/>
</dbReference>
<dbReference type="EMBL" id="DUFJ01000084">
    <property type="protein sequence ID" value="HIH33356.1"/>
    <property type="molecule type" value="Genomic_DNA"/>
</dbReference>
<comment type="caution">
    <text evidence="5">The sequence shown here is derived from an EMBL/GenBank/DDBJ whole genome shotgun (WGS) entry which is preliminary data.</text>
</comment>
<sequence>MDETAKIIEAALFTSPKPLTLTDLYNLTKKNVSELRIALNELIEFYNRNESALEIGETVQGFQMKVRKEWGEKVSHLTKAPELSKGVLKTLAFIAYKQPMKQSDLVKYRTTSAYDEVKVLEEKGYITREPKERTFIVRTTKKFLQEFGEDSLTLKEKEKINQP</sequence>
<evidence type="ECO:0000256" key="2">
    <source>
        <dbReference type="ARBA" id="ARBA00022618"/>
    </source>
</evidence>
<organism evidence="5 6">
    <name type="scientific">Candidatus Iainarchaeum sp</name>
    <dbReference type="NCBI Taxonomy" id="3101447"/>
    <lineage>
        <taxon>Archaea</taxon>
        <taxon>Candidatus Iainarchaeota</taxon>
        <taxon>Candidatus Iainarchaeia</taxon>
        <taxon>Candidatus Iainarchaeales</taxon>
        <taxon>Candidatus Iainarchaeaceae</taxon>
        <taxon>Candidatus Iainarchaeum</taxon>
    </lineage>
</organism>
<dbReference type="SUPFAM" id="SSF46785">
    <property type="entry name" value="Winged helix' DNA-binding domain"/>
    <property type="match status" value="2"/>
</dbReference>
<dbReference type="AlphaFoldDB" id="A0A7J4L119"/>
<evidence type="ECO:0000256" key="1">
    <source>
        <dbReference type="ARBA" id="ARBA00022490"/>
    </source>
</evidence>
<keyword evidence="1" id="KW-0963">Cytoplasm</keyword>
<keyword evidence="3" id="KW-0159">Chromosome partition</keyword>
<reference evidence="6" key="1">
    <citation type="journal article" date="2020" name="bioRxiv">
        <title>A rank-normalized archaeal taxonomy based on genome phylogeny resolves widespread incomplete and uneven classifications.</title>
        <authorList>
            <person name="Rinke C."/>
            <person name="Chuvochina M."/>
            <person name="Mussig A.J."/>
            <person name="Chaumeil P.-A."/>
            <person name="Waite D.W."/>
            <person name="Whitman W.B."/>
            <person name="Parks D.H."/>
            <person name="Hugenholtz P."/>
        </authorList>
    </citation>
    <scope>NUCLEOTIDE SEQUENCE [LARGE SCALE GENOMIC DNA]</scope>
</reference>